<comment type="caution">
    <text evidence="2">The sequence shown here is derived from an EMBL/GenBank/DDBJ whole genome shotgun (WGS) entry which is preliminary data.</text>
</comment>
<evidence type="ECO:0008006" key="4">
    <source>
        <dbReference type="Google" id="ProtNLM"/>
    </source>
</evidence>
<proteinExistence type="predicted"/>
<keyword evidence="3" id="KW-1185">Reference proteome</keyword>
<organism evidence="2 3">
    <name type="scientific">Flavobacterium sedimenticola</name>
    <dbReference type="NCBI Taxonomy" id="3043286"/>
    <lineage>
        <taxon>Bacteria</taxon>
        <taxon>Pseudomonadati</taxon>
        <taxon>Bacteroidota</taxon>
        <taxon>Flavobacteriia</taxon>
        <taxon>Flavobacteriales</taxon>
        <taxon>Flavobacteriaceae</taxon>
        <taxon>Flavobacterium</taxon>
    </lineage>
</organism>
<keyword evidence="1" id="KW-0812">Transmembrane</keyword>
<reference evidence="2 3" key="1">
    <citation type="submission" date="2023-05" db="EMBL/GenBank/DDBJ databases">
        <title>Flavobacterium sedimenti sp. nov., isolated from the sediment.</title>
        <authorList>
            <person name="Wu N."/>
        </authorList>
    </citation>
    <scope>NUCLEOTIDE SEQUENCE [LARGE SCALE GENOMIC DNA]</scope>
    <source>
        <strain evidence="2 3">YZ-48</strain>
    </source>
</reference>
<dbReference type="Proteomes" id="UP001230035">
    <property type="component" value="Unassembled WGS sequence"/>
</dbReference>
<gene>
    <name evidence="2" type="ORF">QHT84_10835</name>
</gene>
<sequence length="168" mass="18585">MKTRIISIVSFLNLIFFAFYLFAFTAKKDETVINYNDKVLKVRGIVIVDSLGIERAILGAHIPEPNFANGHRIAARGKGGSISGLMLYDHEGQERGGYVTDDGFGNVFLTLDSKTNQQVLLIAEPQGGAAFKMWDRGDNSIHLNVTKEASNLEIIEKGKLIQIKSDEK</sequence>
<evidence type="ECO:0000313" key="3">
    <source>
        <dbReference type="Proteomes" id="UP001230035"/>
    </source>
</evidence>
<keyword evidence="1" id="KW-1133">Transmembrane helix</keyword>
<accession>A0ABT6XS36</accession>
<name>A0ABT6XS36_9FLAO</name>
<dbReference type="EMBL" id="JASGBP010000007">
    <property type="protein sequence ID" value="MDI9257908.1"/>
    <property type="molecule type" value="Genomic_DNA"/>
</dbReference>
<keyword evidence="1" id="KW-0472">Membrane</keyword>
<dbReference type="RefSeq" id="WP_283239585.1">
    <property type="nucleotide sequence ID" value="NZ_JASGBP010000007.1"/>
</dbReference>
<evidence type="ECO:0000256" key="1">
    <source>
        <dbReference type="SAM" id="Phobius"/>
    </source>
</evidence>
<feature type="transmembrane region" description="Helical" evidence="1">
    <location>
        <begin position="6"/>
        <end position="26"/>
    </location>
</feature>
<evidence type="ECO:0000313" key="2">
    <source>
        <dbReference type="EMBL" id="MDI9257908.1"/>
    </source>
</evidence>
<protein>
    <recommendedName>
        <fullName evidence="4">DUF4251 domain-containing protein</fullName>
    </recommendedName>
</protein>